<dbReference type="InterPro" id="IPR052194">
    <property type="entry name" value="MESH1"/>
</dbReference>
<dbReference type="AlphaFoldDB" id="A0A923RN94"/>
<dbReference type="Pfam" id="PF13328">
    <property type="entry name" value="HD_4"/>
    <property type="match status" value="1"/>
</dbReference>
<proteinExistence type="predicted"/>
<gene>
    <name evidence="2" type="ORF">H8S44_10755</name>
</gene>
<evidence type="ECO:0000313" key="3">
    <source>
        <dbReference type="Proteomes" id="UP000649345"/>
    </source>
</evidence>
<accession>A0A923RN94</accession>
<dbReference type="Gene3D" id="1.10.3210.10">
    <property type="entry name" value="Hypothetical protein af1432"/>
    <property type="match status" value="1"/>
</dbReference>
<name>A0A923RN94_9FIRM</name>
<comment type="caution">
    <text evidence="2">The sequence shown here is derived from an EMBL/GenBank/DDBJ whole genome shotgun (WGS) entry which is preliminary data.</text>
</comment>
<dbReference type="GO" id="GO:0008893">
    <property type="term" value="F:guanosine-3',5'-bis(diphosphate) 3'-diphosphatase activity"/>
    <property type="evidence" value="ECO:0007669"/>
    <property type="project" value="TreeGrafter"/>
</dbReference>
<dbReference type="PROSITE" id="PS51831">
    <property type="entry name" value="HD"/>
    <property type="match status" value="1"/>
</dbReference>
<sequence length="201" mass="23066">MKKTLTLLDKAIIFATKAHSGAKRKGTNVPYIVHPIEAAAIVSAMTDDQEIIAAAVLHDVLEDTDTTEDDLYARFGTRITELVMNESEDKRRNLPAALTWKTRKQETITFLETKASREAKMLALADKLANLRAIHRDQCIIGDKIWERFNEKDKNMHAWMYRSIAKALEELKDHPTWQEYNRLVDEVFGKEKDLDKPDKKG</sequence>
<dbReference type="RefSeq" id="WP_186872506.1">
    <property type="nucleotide sequence ID" value="NZ_JACOOR010000006.1"/>
</dbReference>
<dbReference type="PANTHER" id="PTHR46246:SF1">
    <property type="entry name" value="GUANOSINE-3',5'-BIS(DIPHOSPHATE) 3'-PYROPHOSPHOHYDROLASE MESH1"/>
    <property type="match status" value="1"/>
</dbReference>
<dbReference type="SMART" id="SM00471">
    <property type="entry name" value="HDc"/>
    <property type="match status" value="1"/>
</dbReference>
<evidence type="ECO:0000259" key="1">
    <source>
        <dbReference type="PROSITE" id="PS51831"/>
    </source>
</evidence>
<dbReference type="CDD" id="cd00077">
    <property type="entry name" value="HDc"/>
    <property type="match status" value="1"/>
</dbReference>
<keyword evidence="3" id="KW-1185">Reference proteome</keyword>
<evidence type="ECO:0000313" key="2">
    <source>
        <dbReference type="EMBL" id="MBC5660251.1"/>
    </source>
</evidence>
<dbReference type="SUPFAM" id="SSF109604">
    <property type="entry name" value="HD-domain/PDEase-like"/>
    <property type="match status" value="1"/>
</dbReference>
<reference evidence="2" key="1">
    <citation type="submission" date="2020-08" db="EMBL/GenBank/DDBJ databases">
        <title>Genome public.</title>
        <authorList>
            <person name="Liu C."/>
            <person name="Sun Q."/>
        </authorList>
    </citation>
    <scope>NUCLEOTIDE SEQUENCE</scope>
    <source>
        <strain evidence="2">NSJ-68</strain>
    </source>
</reference>
<dbReference type="InterPro" id="IPR006674">
    <property type="entry name" value="HD_domain"/>
</dbReference>
<dbReference type="EMBL" id="JACOOR010000006">
    <property type="protein sequence ID" value="MBC5660251.1"/>
    <property type="molecule type" value="Genomic_DNA"/>
</dbReference>
<organism evidence="2 3">
    <name type="scientific">Anaerosacchariphilus hominis</name>
    <dbReference type="NCBI Taxonomy" id="2763017"/>
    <lineage>
        <taxon>Bacteria</taxon>
        <taxon>Bacillati</taxon>
        <taxon>Bacillota</taxon>
        <taxon>Clostridia</taxon>
        <taxon>Lachnospirales</taxon>
        <taxon>Lachnospiraceae</taxon>
        <taxon>Anaerosacchariphilus</taxon>
    </lineage>
</organism>
<dbReference type="PANTHER" id="PTHR46246">
    <property type="entry name" value="GUANOSINE-3',5'-BIS(DIPHOSPHATE) 3'-PYROPHOSPHOHYDROLASE MESH1"/>
    <property type="match status" value="1"/>
</dbReference>
<dbReference type="Proteomes" id="UP000649345">
    <property type="component" value="Unassembled WGS sequence"/>
</dbReference>
<dbReference type="InterPro" id="IPR003607">
    <property type="entry name" value="HD/PDEase_dom"/>
</dbReference>
<protein>
    <submittedName>
        <fullName evidence="2">Bifunctional (P)ppGpp synthetase/guanosine-3',5'-bis(Diphosphate) 3'-pyrophosphohydrolase</fullName>
    </submittedName>
</protein>
<feature type="domain" description="HD" evidence="1">
    <location>
        <begin position="31"/>
        <end position="131"/>
    </location>
</feature>